<protein>
    <submittedName>
        <fullName evidence="2">Uncharacterized protein</fullName>
    </submittedName>
</protein>
<name>A0A0A9GRA0_ARUDO</name>
<sequence>MASMEGLQRMGDLGLNPSDSLGSTKLGDVSSENSMPFGDSHGPLQGFSVSKHITPSKQPCRPSLHRTSSARAWSVCEYYFSLWN</sequence>
<accession>A0A0A9GRA0</accession>
<evidence type="ECO:0000256" key="1">
    <source>
        <dbReference type="SAM" id="MobiDB-lite"/>
    </source>
</evidence>
<dbReference type="EMBL" id="GBRH01172830">
    <property type="protein sequence ID" value="JAE25066.1"/>
    <property type="molecule type" value="Transcribed_RNA"/>
</dbReference>
<dbReference type="AlphaFoldDB" id="A0A0A9GRA0"/>
<evidence type="ECO:0000313" key="2">
    <source>
        <dbReference type="EMBL" id="JAE25066.1"/>
    </source>
</evidence>
<feature type="compositionally biased region" description="Polar residues" evidence="1">
    <location>
        <begin position="47"/>
        <end position="57"/>
    </location>
</feature>
<feature type="region of interest" description="Disordered" evidence="1">
    <location>
        <begin position="1"/>
        <end position="69"/>
    </location>
</feature>
<reference evidence="2" key="2">
    <citation type="journal article" date="2015" name="Data Brief">
        <title>Shoot transcriptome of the giant reed, Arundo donax.</title>
        <authorList>
            <person name="Barrero R.A."/>
            <person name="Guerrero F.D."/>
            <person name="Moolhuijzen P."/>
            <person name="Goolsby J.A."/>
            <person name="Tidwell J."/>
            <person name="Bellgard S.E."/>
            <person name="Bellgard M.I."/>
        </authorList>
    </citation>
    <scope>NUCLEOTIDE SEQUENCE</scope>
    <source>
        <tissue evidence="2">Shoot tissue taken approximately 20 cm above the soil surface</tissue>
    </source>
</reference>
<reference evidence="2" key="1">
    <citation type="submission" date="2014-09" db="EMBL/GenBank/DDBJ databases">
        <authorList>
            <person name="Magalhaes I.L.F."/>
            <person name="Oliveira U."/>
            <person name="Santos F.R."/>
            <person name="Vidigal T.H.D.A."/>
            <person name="Brescovit A.D."/>
            <person name="Santos A.J."/>
        </authorList>
    </citation>
    <scope>NUCLEOTIDE SEQUENCE</scope>
    <source>
        <tissue evidence="2">Shoot tissue taken approximately 20 cm above the soil surface</tissue>
    </source>
</reference>
<proteinExistence type="predicted"/>
<organism evidence="2">
    <name type="scientific">Arundo donax</name>
    <name type="common">Giant reed</name>
    <name type="synonym">Donax arundinaceus</name>
    <dbReference type="NCBI Taxonomy" id="35708"/>
    <lineage>
        <taxon>Eukaryota</taxon>
        <taxon>Viridiplantae</taxon>
        <taxon>Streptophyta</taxon>
        <taxon>Embryophyta</taxon>
        <taxon>Tracheophyta</taxon>
        <taxon>Spermatophyta</taxon>
        <taxon>Magnoliopsida</taxon>
        <taxon>Liliopsida</taxon>
        <taxon>Poales</taxon>
        <taxon>Poaceae</taxon>
        <taxon>PACMAD clade</taxon>
        <taxon>Arundinoideae</taxon>
        <taxon>Arundineae</taxon>
        <taxon>Arundo</taxon>
    </lineage>
</organism>